<dbReference type="InterPro" id="IPR036388">
    <property type="entry name" value="WH-like_DNA-bd_sf"/>
</dbReference>
<evidence type="ECO:0000313" key="4">
    <source>
        <dbReference type="Proteomes" id="UP000680067"/>
    </source>
</evidence>
<evidence type="ECO:0000313" key="3">
    <source>
        <dbReference type="EMBL" id="MBR7781079.1"/>
    </source>
</evidence>
<dbReference type="InterPro" id="IPR013196">
    <property type="entry name" value="HTH_11"/>
</dbReference>
<dbReference type="RefSeq" id="WP_212686416.1">
    <property type="nucleotide sequence ID" value="NZ_JAGSPN010000001.1"/>
</dbReference>
<dbReference type="Proteomes" id="UP000680067">
    <property type="component" value="Unassembled WGS sequence"/>
</dbReference>
<protein>
    <submittedName>
        <fullName evidence="3">YafY family transcriptional regulator</fullName>
    </submittedName>
</protein>
<dbReference type="InterPro" id="IPR051534">
    <property type="entry name" value="CBASS_pafABC_assoc_protein"/>
</dbReference>
<dbReference type="PANTHER" id="PTHR34580">
    <property type="match status" value="1"/>
</dbReference>
<dbReference type="AlphaFoldDB" id="A0A941DJA5"/>
<dbReference type="Gene3D" id="1.10.10.10">
    <property type="entry name" value="Winged helix-like DNA-binding domain superfamily/Winged helix DNA-binding domain"/>
    <property type="match status" value="1"/>
</dbReference>
<gene>
    <name evidence="3" type="ORF">KDM89_02905</name>
</gene>
<dbReference type="PROSITE" id="PS52050">
    <property type="entry name" value="WYL"/>
    <property type="match status" value="1"/>
</dbReference>
<proteinExistence type="predicted"/>
<comment type="caution">
    <text evidence="3">The sequence shown here is derived from an EMBL/GenBank/DDBJ whole genome shotgun (WGS) entry which is preliminary data.</text>
</comment>
<feature type="domain" description="WYL" evidence="2">
    <location>
        <begin position="137"/>
        <end position="202"/>
    </location>
</feature>
<name>A0A941DJA5_9BURK</name>
<sequence>MSRAERLLDLMQILRRHRYAITAQQLASELGISVRSVYRDIAALQRQGAKIEGSAGTGYVLRPGSTLPPLMFDTEETEALALGIRWVCDRGDPRLALAARNALAKIAAVLPAEAKRELETSGLLIGPAFDNPGGEQWLAEIRLAIRQQNRIRIQYQDEKQRSSERCLWPFALAFFDNIRVLVAWCELRQDFRHFRTDRIAGLHRLDEHYPASRSQLLQRWRDQQGITTDKN</sequence>
<evidence type="ECO:0000259" key="1">
    <source>
        <dbReference type="Pfam" id="PF08279"/>
    </source>
</evidence>
<dbReference type="SUPFAM" id="SSF46785">
    <property type="entry name" value="Winged helix' DNA-binding domain"/>
    <property type="match status" value="1"/>
</dbReference>
<accession>A0A941DJA5</accession>
<reference evidence="3" key="1">
    <citation type="submission" date="2021-04" db="EMBL/GenBank/DDBJ databases">
        <title>novel species isolated from subtropical streams in China.</title>
        <authorList>
            <person name="Lu H."/>
        </authorList>
    </citation>
    <scope>NUCLEOTIDE SEQUENCE</scope>
    <source>
        <strain evidence="3">LFS511W</strain>
    </source>
</reference>
<dbReference type="Pfam" id="PF13280">
    <property type="entry name" value="WYL"/>
    <property type="match status" value="1"/>
</dbReference>
<keyword evidence="4" id="KW-1185">Reference proteome</keyword>
<dbReference type="InterPro" id="IPR026881">
    <property type="entry name" value="WYL_dom"/>
</dbReference>
<dbReference type="Pfam" id="PF08279">
    <property type="entry name" value="HTH_11"/>
    <property type="match status" value="1"/>
</dbReference>
<dbReference type="PANTHER" id="PTHR34580:SF3">
    <property type="entry name" value="PROTEIN PAFB"/>
    <property type="match status" value="1"/>
</dbReference>
<organism evidence="3 4">
    <name type="scientific">Undibacterium luofuense</name>
    <dbReference type="NCBI Taxonomy" id="2828733"/>
    <lineage>
        <taxon>Bacteria</taxon>
        <taxon>Pseudomonadati</taxon>
        <taxon>Pseudomonadota</taxon>
        <taxon>Betaproteobacteria</taxon>
        <taxon>Burkholderiales</taxon>
        <taxon>Oxalobacteraceae</taxon>
        <taxon>Undibacterium</taxon>
    </lineage>
</organism>
<evidence type="ECO:0000259" key="2">
    <source>
        <dbReference type="Pfam" id="PF13280"/>
    </source>
</evidence>
<dbReference type="EMBL" id="JAGSPN010000001">
    <property type="protein sequence ID" value="MBR7781079.1"/>
    <property type="molecule type" value="Genomic_DNA"/>
</dbReference>
<dbReference type="InterPro" id="IPR036390">
    <property type="entry name" value="WH_DNA-bd_sf"/>
</dbReference>
<feature type="domain" description="Helix-turn-helix type 11" evidence="1">
    <location>
        <begin position="6"/>
        <end position="59"/>
    </location>
</feature>